<feature type="compositionally biased region" description="Basic residues" evidence="1">
    <location>
        <begin position="364"/>
        <end position="378"/>
    </location>
</feature>
<dbReference type="OrthoDB" id="6160609at2759"/>
<gene>
    <name evidence="2" type="ORF">MCOR_24157</name>
</gene>
<dbReference type="Proteomes" id="UP000507470">
    <property type="component" value="Unassembled WGS sequence"/>
</dbReference>
<protein>
    <submittedName>
        <fullName evidence="2">Uncharacterized protein</fullName>
    </submittedName>
</protein>
<sequence>MFVNISNSARSSTPSAERSTSKTRISNDTLDSGIFSPLADKMNKDPTLLSTGVLQISPLKMPLSPSKIKNESIMSEMTDISISEEWEKDFFSNFEENLFNMDIDDRMLSDILKSPKGKAAMNEMIRSPKGKAFVNKMMKSPKGKLVKRQFDNELPGFSNESPNSFDAKQLSTTPMKPELKGMLKMSNSKRRLTMTDPNIQGNVDTDAEIDLYIQQNILEKIKTENNQIQRRQRTEFVPIQPKENQQPVVWPSQERLKFARAQFQKTLQMAVQKVSHDTHKKKVKFQEPAKFRMDKYPEIKQALARPTAGQVKRQFPKIKPLSIEPKDLSVPFMESSENTSWYMYDESDDEDEEWAEDIPFSSQKRSKNSRLQNKRRKY</sequence>
<name>A0A6J8C2P5_MYTCO</name>
<feature type="region of interest" description="Disordered" evidence="1">
    <location>
        <begin position="353"/>
        <end position="378"/>
    </location>
</feature>
<evidence type="ECO:0000256" key="1">
    <source>
        <dbReference type="SAM" id="MobiDB-lite"/>
    </source>
</evidence>
<keyword evidence="3" id="KW-1185">Reference proteome</keyword>
<feature type="region of interest" description="Disordered" evidence="1">
    <location>
        <begin position="1"/>
        <end position="28"/>
    </location>
</feature>
<evidence type="ECO:0000313" key="3">
    <source>
        <dbReference type="Proteomes" id="UP000507470"/>
    </source>
</evidence>
<dbReference type="EMBL" id="CACVKT020004298">
    <property type="protein sequence ID" value="CAC5388927.1"/>
    <property type="molecule type" value="Genomic_DNA"/>
</dbReference>
<organism evidence="2 3">
    <name type="scientific">Mytilus coruscus</name>
    <name type="common">Sea mussel</name>
    <dbReference type="NCBI Taxonomy" id="42192"/>
    <lineage>
        <taxon>Eukaryota</taxon>
        <taxon>Metazoa</taxon>
        <taxon>Spiralia</taxon>
        <taxon>Lophotrochozoa</taxon>
        <taxon>Mollusca</taxon>
        <taxon>Bivalvia</taxon>
        <taxon>Autobranchia</taxon>
        <taxon>Pteriomorphia</taxon>
        <taxon>Mytilida</taxon>
        <taxon>Mytiloidea</taxon>
        <taxon>Mytilidae</taxon>
        <taxon>Mytilinae</taxon>
        <taxon>Mytilus</taxon>
    </lineage>
</organism>
<reference evidence="2 3" key="1">
    <citation type="submission" date="2020-06" db="EMBL/GenBank/DDBJ databases">
        <authorList>
            <person name="Li R."/>
            <person name="Bekaert M."/>
        </authorList>
    </citation>
    <scope>NUCLEOTIDE SEQUENCE [LARGE SCALE GENOMIC DNA]</scope>
    <source>
        <strain evidence="3">wild</strain>
    </source>
</reference>
<accession>A0A6J8C2P5</accession>
<dbReference type="AlphaFoldDB" id="A0A6J8C2P5"/>
<proteinExistence type="predicted"/>
<evidence type="ECO:0000313" key="2">
    <source>
        <dbReference type="EMBL" id="CAC5388927.1"/>
    </source>
</evidence>